<name>A0ABY7YRW7_9HYPH</name>
<comment type="subcellular location">
    <subcellularLocation>
        <location evidence="1">Periplasm</location>
    </subcellularLocation>
</comment>
<comment type="similarity">
    <text evidence="2">Belongs to the bacterial solute-binding protein 2 family.</text>
</comment>
<dbReference type="PANTHER" id="PTHR30036">
    <property type="entry name" value="D-XYLOSE-BINDING PERIPLASMIC PROTEIN"/>
    <property type="match status" value="1"/>
</dbReference>
<proteinExistence type="inferred from homology"/>
<gene>
    <name evidence="3" type="ORF">PSQ19_07580</name>
</gene>
<protein>
    <submittedName>
        <fullName evidence="3">Uncharacterized protein</fullName>
    </submittedName>
</protein>
<dbReference type="InterPro" id="IPR028082">
    <property type="entry name" value="Peripla_BP_I"/>
</dbReference>
<evidence type="ECO:0000256" key="1">
    <source>
        <dbReference type="ARBA" id="ARBA00004418"/>
    </source>
</evidence>
<reference evidence="3 4" key="1">
    <citation type="submission" date="2023-02" db="EMBL/GenBank/DDBJ databases">
        <title>Devosia algicola sp. nov., isolated from the phycosphere of marine algae.</title>
        <authorList>
            <person name="Kim J.M."/>
            <person name="Lee J.K."/>
            <person name="Choi B.J."/>
            <person name="Bayburt H."/>
            <person name="Jeon C.O."/>
        </authorList>
    </citation>
    <scope>NUCLEOTIDE SEQUENCE [LARGE SCALE GENOMIC DNA]</scope>
    <source>
        <strain evidence="3 4">G20-9</strain>
    </source>
</reference>
<dbReference type="EMBL" id="CP118246">
    <property type="protein sequence ID" value="WDR03883.1"/>
    <property type="molecule type" value="Genomic_DNA"/>
</dbReference>
<dbReference type="InterPro" id="IPR050555">
    <property type="entry name" value="Bact_Solute-Bind_Prot2"/>
</dbReference>
<organism evidence="3 4">
    <name type="scientific">Devosia algicola</name>
    <dbReference type="NCBI Taxonomy" id="3026418"/>
    <lineage>
        <taxon>Bacteria</taxon>
        <taxon>Pseudomonadati</taxon>
        <taxon>Pseudomonadota</taxon>
        <taxon>Alphaproteobacteria</taxon>
        <taxon>Hyphomicrobiales</taxon>
        <taxon>Devosiaceae</taxon>
        <taxon>Devosia</taxon>
    </lineage>
</organism>
<dbReference type="Gene3D" id="3.40.50.2300">
    <property type="match status" value="2"/>
</dbReference>
<dbReference type="Proteomes" id="UP001220530">
    <property type="component" value="Chromosome"/>
</dbReference>
<evidence type="ECO:0000256" key="2">
    <source>
        <dbReference type="ARBA" id="ARBA00007639"/>
    </source>
</evidence>
<sequence length="101" mass="10524">MIGKVYVTGLGFANEMVGYVKSGAVPAFAIWNMVDVGYTTVYAAKAVVDGEVTGATGDVIHAGRMGDLTVGDNSTAVMGELFVYDKTNVQEAADLIASLQK</sequence>
<evidence type="ECO:0000313" key="3">
    <source>
        <dbReference type="EMBL" id="WDR03883.1"/>
    </source>
</evidence>
<keyword evidence="4" id="KW-1185">Reference proteome</keyword>
<dbReference type="PANTHER" id="PTHR30036:SF8">
    <property type="entry name" value="ABC-TYPE SUGAR TRANSPORT SYSTEM PERIPLASMIC COMPONENT-LIKE PROTEIN"/>
    <property type="match status" value="1"/>
</dbReference>
<evidence type="ECO:0000313" key="4">
    <source>
        <dbReference type="Proteomes" id="UP001220530"/>
    </source>
</evidence>
<dbReference type="SUPFAM" id="SSF53822">
    <property type="entry name" value="Periplasmic binding protein-like I"/>
    <property type="match status" value="1"/>
</dbReference>
<accession>A0ABY7YRW7</accession>